<keyword evidence="1" id="KW-0175">Coiled coil</keyword>
<dbReference type="Proteomes" id="UP000295484">
    <property type="component" value="Unassembled WGS sequence"/>
</dbReference>
<dbReference type="RefSeq" id="WP_134077086.1">
    <property type="nucleotide sequence ID" value="NZ_SOEB01000002.1"/>
</dbReference>
<evidence type="ECO:0000256" key="1">
    <source>
        <dbReference type="SAM" id="Coils"/>
    </source>
</evidence>
<protein>
    <submittedName>
        <fullName evidence="2">Uncharacterized protein</fullName>
    </submittedName>
</protein>
<evidence type="ECO:0000313" key="3">
    <source>
        <dbReference type="Proteomes" id="UP000295484"/>
    </source>
</evidence>
<accession>A0A4R8G8P0</accession>
<name>A0A4R8G8P0_9RHOB</name>
<proteinExistence type="predicted"/>
<dbReference type="EMBL" id="SOEB01000002">
    <property type="protein sequence ID" value="TDX33357.1"/>
    <property type="molecule type" value="Genomic_DNA"/>
</dbReference>
<dbReference type="AlphaFoldDB" id="A0A4R8G8P0"/>
<sequence length="139" mass="15130">MRPADLPRLSGERLQAGLWEAVLDLPTGAPPPGIEALHGDRALPGVTACPDPDRPGRHRLSVPIPADLLSDGVQNVLIRDRNTGATLAHVSILAGAVLERDVRAELDQMRAELDLLKRAFRDHCREVPVFQRLSQRSGS</sequence>
<organism evidence="2 3">
    <name type="scientific">Rhodovulum visakhapatnamense</name>
    <dbReference type="NCBI Taxonomy" id="364297"/>
    <lineage>
        <taxon>Bacteria</taxon>
        <taxon>Pseudomonadati</taxon>
        <taxon>Pseudomonadota</taxon>
        <taxon>Alphaproteobacteria</taxon>
        <taxon>Rhodobacterales</taxon>
        <taxon>Paracoccaceae</taxon>
        <taxon>Rhodovulum</taxon>
    </lineage>
</organism>
<comment type="caution">
    <text evidence="2">The sequence shown here is derived from an EMBL/GenBank/DDBJ whole genome shotgun (WGS) entry which is preliminary data.</text>
</comment>
<reference evidence="2 3" key="1">
    <citation type="submission" date="2019-03" db="EMBL/GenBank/DDBJ databases">
        <title>Genomic Encyclopedia of Type Strains, Phase IV (KMG-IV): sequencing the most valuable type-strain genomes for metagenomic binning, comparative biology and taxonomic classification.</title>
        <authorList>
            <person name="Goeker M."/>
        </authorList>
    </citation>
    <scope>NUCLEOTIDE SEQUENCE [LARGE SCALE GENOMIC DNA]</scope>
    <source>
        <strain evidence="2 3">JA181</strain>
    </source>
</reference>
<evidence type="ECO:0000313" key="2">
    <source>
        <dbReference type="EMBL" id="TDX33357.1"/>
    </source>
</evidence>
<gene>
    <name evidence="2" type="ORF">EV657_102234</name>
</gene>
<feature type="coiled-coil region" evidence="1">
    <location>
        <begin position="99"/>
        <end position="126"/>
    </location>
</feature>